<accession>A0AAD6ZF61</accession>
<evidence type="ECO:0000256" key="1">
    <source>
        <dbReference type="SAM" id="SignalP"/>
    </source>
</evidence>
<dbReference type="EMBL" id="JARIHO010000054">
    <property type="protein sequence ID" value="KAJ7319366.1"/>
    <property type="molecule type" value="Genomic_DNA"/>
</dbReference>
<organism evidence="2 3">
    <name type="scientific">Mycena albidolilacea</name>
    <dbReference type="NCBI Taxonomy" id="1033008"/>
    <lineage>
        <taxon>Eukaryota</taxon>
        <taxon>Fungi</taxon>
        <taxon>Dikarya</taxon>
        <taxon>Basidiomycota</taxon>
        <taxon>Agaricomycotina</taxon>
        <taxon>Agaricomycetes</taxon>
        <taxon>Agaricomycetidae</taxon>
        <taxon>Agaricales</taxon>
        <taxon>Marasmiineae</taxon>
        <taxon>Mycenaceae</taxon>
        <taxon>Mycena</taxon>
    </lineage>
</organism>
<name>A0AAD6ZF61_9AGAR</name>
<keyword evidence="3" id="KW-1185">Reference proteome</keyword>
<feature type="chain" id="PRO_5042170325" evidence="1">
    <location>
        <begin position="18"/>
        <end position="179"/>
    </location>
</feature>
<sequence length="179" mass="18417">MQFTFAILAAFVSAAVAGPATKRQNSCPLQNLGGLSVTASADSSGKTRWDVFTISSELIQQGDLAWFTDDQPNGNEVFTAAVGSQPNLFTFQRKSAQPIGVDGTTLLASDSAATFKVPCGGCNAFAGGNDLAADGCTFEFTDGTNGVGQCITFEAANSVVQLQQCEAGNPGQNLGIFSA</sequence>
<keyword evidence="1" id="KW-0732">Signal</keyword>
<proteinExistence type="predicted"/>
<evidence type="ECO:0000313" key="2">
    <source>
        <dbReference type="EMBL" id="KAJ7319366.1"/>
    </source>
</evidence>
<comment type="caution">
    <text evidence="2">The sequence shown here is derived from an EMBL/GenBank/DDBJ whole genome shotgun (WGS) entry which is preliminary data.</text>
</comment>
<feature type="signal peptide" evidence="1">
    <location>
        <begin position="1"/>
        <end position="17"/>
    </location>
</feature>
<protein>
    <submittedName>
        <fullName evidence="2">Uncharacterized protein</fullName>
    </submittedName>
</protein>
<gene>
    <name evidence="2" type="ORF">DFH08DRAFT_970749</name>
</gene>
<dbReference type="Proteomes" id="UP001218218">
    <property type="component" value="Unassembled WGS sequence"/>
</dbReference>
<dbReference type="AlphaFoldDB" id="A0AAD6ZF61"/>
<reference evidence="2" key="1">
    <citation type="submission" date="2023-03" db="EMBL/GenBank/DDBJ databases">
        <title>Massive genome expansion in bonnet fungi (Mycena s.s.) driven by repeated elements and novel gene families across ecological guilds.</title>
        <authorList>
            <consortium name="Lawrence Berkeley National Laboratory"/>
            <person name="Harder C.B."/>
            <person name="Miyauchi S."/>
            <person name="Viragh M."/>
            <person name="Kuo A."/>
            <person name="Thoen E."/>
            <person name="Andreopoulos B."/>
            <person name="Lu D."/>
            <person name="Skrede I."/>
            <person name="Drula E."/>
            <person name="Henrissat B."/>
            <person name="Morin E."/>
            <person name="Kohler A."/>
            <person name="Barry K."/>
            <person name="LaButti K."/>
            <person name="Morin E."/>
            <person name="Salamov A."/>
            <person name="Lipzen A."/>
            <person name="Mereny Z."/>
            <person name="Hegedus B."/>
            <person name="Baldrian P."/>
            <person name="Stursova M."/>
            <person name="Weitz H."/>
            <person name="Taylor A."/>
            <person name="Grigoriev I.V."/>
            <person name="Nagy L.G."/>
            <person name="Martin F."/>
            <person name="Kauserud H."/>
        </authorList>
    </citation>
    <scope>NUCLEOTIDE SEQUENCE</scope>
    <source>
        <strain evidence="2">CBHHK002</strain>
    </source>
</reference>
<evidence type="ECO:0000313" key="3">
    <source>
        <dbReference type="Proteomes" id="UP001218218"/>
    </source>
</evidence>